<dbReference type="Proteomes" id="UP000618051">
    <property type="component" value="Unassembled WGS sequence"/>
</dbReference>
<proteinExistence type="predicted"/>
<reference evidence="2 3" key="2">
    <citation type="journal article" date="2021" name="J. Hered.">
        <title>Feather Gene Expression Elucidates the Developmental Basis of Plumage Iridescence in African Starlings.</title>
        <authorList>
            <person name="Rubenstein D.R."/>
            <person name="Corvelo A."/>
            <person name="MacManes M.D."/>
            <person name="Maia R."/>
            <person name="Narzisi G."/>
            <person name="Rousaki A."/>
            <person name="Vandenabeele P."/>
            <person name="Shawkey M.D."/>
            <person name="Solomon J."/>
        </authorList>
    </citation>
    <scope>NUCLEOTIDE SEQUENCE [LARGE SCALE GENOMIC DNA]</scope>
    <source>
        <strain evidence="2">SS15</strain>
    </source>
</reference>
<protein>
    <submittedName>
        <fullName evidence="1">Uncharacterized protein</fullName>
    </submittedName>
</protein>
<keyword evidence="3" id="KW-1185">Reference proteome</keyword>
<comment type="caution">
    <text evidence="1">The sequence shown here is derived from an EMBL/GenBank/DDBJ whole genome shotgun (WGS) entry which is preliminary data.</text>
</comment>
<dbReference type="OrthoDB" id="9043019at2759"/>
<dbReference type="EMBL" id="JADDUC020000026">
    <property type="protein sequence ID" value="KAI1231433.1"/>
    <property type="molecule type" value="Genomic_DNA"/>
</dbReference>
<organism evidence="1">
    <name type="scientific">Lamprotornis superbus</name>
    <dbReference type="NCBI Taxonomy" id="245042"/>
    <lineage>
        <taxon>Eukaryota</taxon>
        <taxon>Metazoa</taxon>
        <taxon>Chordata</taxon>
        <taxon>Craniata</taxon>
        <taxon>Vertebrata</taxon>
        <taxon>Euteleostomi</taxon>
        <taxon>Archelosauria</taxon>
        <taxon>Archosauria</taxon>
        <taxon>Dinosauria</taxon>
        <taxon>Saurischia</taxon>
        <taxon>Theropoda</taxon>
        <taxon>Coelurosauria</taxon>
        <taxon>Aves</taxon>
        <taxon>Neognathae</taxon>
        <taxon>Neoaves</taxon>
        <taxon>Telluraves</taxon>
        <taxon>Australaves</taxon>
        <taxon>Passeriformes</taxon>
        <taxon>Sturnidae</taxon>
        <taxon>Lamprotornis</taxon>
    </lineage>
</organism>
<evidence type="ECO:0000313" key="3">
    <source>
        <dbReference type="Proteomes" id="UP000618051"/>
    </source>
</evidence>
<feature type="non-terminal residue" evidence="1">
    <location>
        <position position="1"/>
    </location>
</feature>
<reference evidence="1" key="1">
    <citation type="submission" date="2020-10" db="EMBL/GenBank/DDBJ databases">
        <title>Feather gene expression reveals the developmental basis of iridescence in African starlings.</title>
        <authorList>
            <person name="Rubenstein D.R."/>
        </authorList>
    </citation>
    <scope>NUCLEOTIDE SEQUENCE</scope>
    <source>
        <strain evidence="1">SS15</strain>
        <tissue evidence="1">Liver</tissue>
    </source>
</reference>
<evidence type="ECO:0000313" key="1">
    <source>
        <dbReference type="EMBL" id="KAG0118982.1"/>
    </source>
</evidence>
<gene>
    <name evidence="2" type="ORF">IHE44_0007882</name>
    <name evidence="1" type="ORF">IHE44_014917</name>
</gene>
<accession>A0A835TTY2</accession>
<reference evidence="2" key="3">
    <citation type="submission" date="2022-01" db="EMBL/GenBank/DDBJ databases">
        <authorList>
            <person name="Rubenstein D.R."/>
        </authorList>
    </citation>
    <scope>NUCLEOTIDE SEQUENCE</scope>
    <source>
        <strain evidence="2">SS15</strain>
        <tissue evidence="2">Liver</tissue>
    </source>
</reference>
<name>A0A835TTY2_9PASS</name>
<sequence length="169" mass="19031">ISENSFWSLKTLEQCKLRKFLKLWHQKYLMLKTIEQNSKHLHRAVYEEALAMPFSEDLSTSSGFDSNSPATLTSQSSLEKECSLSDSSQHGFSSLLTAEDVTHMSCHSSFLQLHQCTELPAELGGELCLQTSFPASGRNWFVGNPFQSLVLQSPDNNSQPFTSYSAWEE</sequence>
<evidence type="ECO:0000313" key="2">
    <source>
        <dbReference type="EMBL" id="KAI1231433.1"/>
    </source>
</evidence>
<dbReference type="EMBL" id="JADDUC010000095">
    <property type="protein sequence ID" value="KAG0118982.1"/>
    <property type="molecule type" value="Genomic_DNA"/>
</dbReference>
<feature type="non-terminal residue" evidence="1">
    <location>
        <position position="169"/>
    </location>
</feature>
<dbReference type="AlphaFoldDB" id="A0A835TTY2"/>